<reference evidence="1" key="1">
    <citation type="submission" date="2024-02" db="EMBL/GenBank/DDBJ databases">
        <title>Metagenome Assembled Genome of Zalaria obscura JY119.</title>
        <authorList>
            <person name="Vighnesh L."/>
            <person name="Jagadeeshwari U."/>
            <person name="Venkata Ramana C."/>
            <person name="Sasikala C."/>
        </authorList>
    </citation>
    <scope>NUCLEOTIDE SEQUENCE</scope>
    <source>
        <strain evidence="1">JY119</strain>
    </source>
</reference>
<sequence>MRRCSCFSATRASFFRRIQSTARTYSALFYLHNISHHIMKAPSLPCLRALRALATLESRGQCFFTSRRSYASAPPPPPSKLAQPSLRSRGGAATAALTYREPKKTMDGDDDPTPKPLGRPIGLHHPPQRGENSGIDGRSWRQRRDDFVNYEKHLDRREKMAKQMARPYFRDFGMMKHFKGKTFIAPEKVFKRDFALYFPNLRGLTLSKEDPTLEKDTVDVMKGKVSIVSVFSSGWAEHQVATFCSEKQHPELHEILKAEKSMGKAGLAQQVEINVETNTLKYWILRLFAYNIRAQRAKEDWGKYFIVHKGITEETKEAIGLLNNRVGYVYLLDQQCKIRWAGSANADDAEKASMIKAVKRILAEARGAKEETDGQANKGANVGGTRNPGKPKYANRA</sequence>
<dbReference type="Proteomes" id="UP001320706">
    <property type="component" value="Unassembled WGS sequence"/>
</dbReference>
<name>A0ACC3S5N9_9PEZI</name>
<evidence type="ECO:0000313" key="1">
    <source>
        <dbReference type="EMBL" id="KAK8196560.1"/>
    </source>
</evidence>
<gene>
    <name evidence="1" type="primary">ATP10</name>
    <name evidence="1" type="ORF">M8818_006725</name>
</gene>
<accession>A0ACC3S5N9</accession>
<organism evidence="1 2">
    <name type="scientific">Zalaria obscura</name>
    <dbReference type="NCBI Taxonomy" id="2024903"/>
    <lineage>
        <taxon>Eukaryota</taxon>
        <taxon>Fungi</taxon>
        <taxon>Dikarya</taxon>
        <taxon>Ascomycota</taxon>
        <taxon>Pezizomycotina</taxon>
        <taxon>Dothideomycetes</taxon>
        <taxon>Dothideomycetidae</taxon>
        <taxon>Dothideales</taxon>
        <taxon>Zalariaceae</taxon>
        <taxon>Zalaria</taxon>
    </lineage>
</organism>
<evidence type="ECO:0000313" key="2">
    <source>
        <dbReference type="Proteomes" id="UP001320706"/>
    </source>
</evidence>
<comment type="caution">
    <text evidence="1">The sequence shown here is derived from an EMBL/GenBank/DDBJ whole genome shotgun (WGS) entry which is preliminary data.</text>
</comment>
<proteinExistence type="predicted"/>
<protein>
    <submittedName>
        <fullName evidence="1">Mitochondrial ATPase complex subunit atp10</fullName>
    </submittedName>
</protein>
<dbReference type="EMBL" id="JAMKPW020000041">
    <property type="protein sequence ID" value="KAK8196560.1"/>
    <property type="molecule type" value="Genomic_DNA"/>
</dbReference>
<keyword evidence="2" id="KW-1185">Reference proteome</keyword>